<dbReference type="AlphaFoldDB" id="C4FJE0"/>
<dbReference type="Proteomes" id="UP000005540">
    <property type="component" value="Unassembled WGS sequence"/>
</dbReference>
<organism evidence="2 3">
    <name type="scientific">Sulfurihydrogenibium yellowstonense SS-5</name>
    <dbReference type="NCBI Taxonomy" id="432331"/>
    <lineage>
        <taxon>Bacteria</taxon>
        <taxon>Pseudomonadati</taxon>
        <taxon>Aquificota</taxon>
        <taxon>Aquificia</taxon>
        <taxon>Aquificales</taxon>
        <taxon>Hydrogenothermaceae</taxon>
        <taxon>Sulfurihydrogenibium</taxon>
    </lineage>
</organism>
<protein>
    <recommendedName>
        <fullName evidence="4">FlgN protein</fullName>
    </recommendedName>
</protein>
<proteinExistence type="predicted"/>
<dbReference type="EMBL" id="ABZS01000051">
    <property type="protein sequence ID" value="EEP60805.1"/>
    <property type="molecule type" value="Genomic_DNA"/>
</dbReference>
<keyword evidence="1" id="KW-0175">Coiled coil</keyword>
<keyword evidence="3" id="KW-1185">Reference proteome</keyword>
<evidence type="ECO:0000313" key="2">
    <source>
        <dbReference type="EMBL" id="EEP60805.1"/>
    </source>
</evidence>
<reference evidence="2 3" key="1">
    <citation type="submission" date="2009-04" db="EMBL/GenBank/DDBJ databases">
        <authorList>
            <person name="Reysenbach A.-L."/>
            <person name="Heidelberg J.F."/>
            <person name="Nelson W.C."/>
        </authorList>
    </citation>
    <scope>NUCLEOTIDE SEQUENCE [LARGE SCALE GENOMIC DNA]</scope>
    <source>
        <strain evidence="2 3">SS-5</strain>
    </source>
</reference>
<evidence type="ECO:0000256" key="1">
    <source>
        <dbReference type="SAM" id="Coils"/>
    </source>
</evidence>
<comment type="caution">
    <text evidence="2">The sequence shown here is derived from an EMBL/GenBank/DDBJ whole genome shotgun (WGS) entry which is preliminary data.</text>
</comment>
<gene>
    <name evidence="2" type="ORF">SULYE_0687</name>
</gene>
<evidence type="ECO:0008006" key="4">
    <source>
        <dbReference type="Google" id="ProtNLM"/>
    </source>
</evidence>
<feature type="coiled-coil region" evidence="1">
    <location>
        <begin position="1"/>
        <end position="28"/>
    </location>
</feature>
<dbReference type="RefSeq" id="WP_007546431.1">
    <property type="nucleotide sequence ID" value="NZ_ABZS01000051.1"/>
</dbReference>
<name>C4FJE0_9AQUI</name>
<sequence length="121" mass="13707">MDKIEKILENLINLLEKENKLLINAINDDKAPEEIMKIVEEKQSLLSELANFEVKDFENLSPTLKEKINKIKELTAINQTIASSNLNLIEEIFQAVFQSATTYSLEGESKKSSGVLLNKKI</sequence>
<accession>C4FJE0</accession>
<evidence type="ECO:0000313" key="3">
    <source>
        <dbReference type="Proteomes" id="UP000005540"/>
    </source>
</evidence>